<feature type="domain" description="AIG1-type G" evidence="4">
    <location>
        <begin position="17"/>
        <end position="77"/>
    </location>
</feature>
<dbReference type="InterPro" id="IPR006703">
    <property type="entry name" value="G_AIG1"/>
</dbReference>
<protein>
    <submittedName>
        <fullName evidence="7">Transcription factor RFX4-like</fullName>
    </submittedName>
</protein>
<organism evidence="6 7">
    <name type="scientific">Saccoglossus kowalevskii</name>
    <name type="common">Acorn worm</name>
    <dbReference type="NCBI Taxonomy" id="10224"/>
    <lineage>
        <taxon>Eukaryota</taxon>
        <taxon>Metazoa</taxon>
        <taxon>Hemichordata</taxon>
        <taxon>Enteropneusta</taxon>
        <taxon>Harrimaniidae</taxon>
        <taxon>Saccoglossus</taxon>
    </lineage>
</organism>
<dbReference type="PANTHER" id="PTHR12619">
    <property type="entry name" value="RFX TRANSCRIPTION FACTOR FAMILY"/>
    <property type="match status" value="1"/>
</dbReference>
<dbReference type="Gene3D" id="3.40.50.300">
    <property type="entry name" value="P-loop containing nucleotide triphosphate hydrolases"/>
    <property type="match status" value="1"/>
</dbReference>
<evidence type="ECO:0000256" key="2">
    <source>
        <dbReference type="ARBA" id="ARBA00022741"/>
    </source>
</evidence>
<dbReference type="Pfam" id="PF04548">
    <property type="entry name" value="AIG1"/>
    <property type="match status" value="1"/>
</dbReference>
<dbReference type="GeneID" id="100373088"/>
<accession>A0ABM0MX32</accession>
<dbReference type="Proteomes" id="UP000694865">
    <property type="component" value="Unplaced"/>
</dbReference>
<feature type="domain" description="RFX1-4/6/8-like BCD" evidence="5">
    <location>
        <begin position="152"/>
        <end position="364"/>
    </location>
</feature>
<keyword evidence="2" id="KW-0547">Nucleotide-binding</keyword>
<gene>
    <name evidence="7" type="primary">LOC100373088</name>
</gene>
<dbReference type="PANTHER" id="PTHR12619:SF5">
    <property type="entry name" value="TRANSCRIPTION FACTOR RFX4"/>
    <property type="match status" value="1"/>
</dbReference>
<feature type="region of interest" description="Disordered" evidence="3">
    <location>
        <begin position="392"/>
        <end position="438"/>
    </location>
</feature>
<evidence type="ECO:0000313" key="7">
    <source>
        <dbReference type="RefSeq" id="XP_006824573.1"/>
    </source>
</evidence>
<comment type="similarity">
    <text evidence="1">Belongs to the TRAFAC class TrmE-Era-EngA-EngB-Septin-like GTPase superfamily. AIG1/Toc34/Toc159-like paraseptin GTPase family. IAN subfamily.</text>
</comment>
<evidence type="ECO:0000259" key="5">
    <source>
        <dbReference type="Pfam" id="PF25340"/>
    </source>
</evidence>
<dbReference type="InterPro" id="IPR027417">
    <property type="entry name" value="P-loop_NTPase"/>
</dbReference>
<evidence type="ECO:0000256" key="1">
    <source>
        <dbReference type="ARBA" id="ARBA00008535"/>
    </source>
</evidence>
<reference evidence="7" key="1">
    <citation type="submission" date="2025-08" db="UniProtKB">
        <authorList>
            <consortium name="RefSeq"/>
        </authorList>
    </citation>
    <scope>IDENTIFICATION</scope>
    <source>
        <tissue evidence="7">Testes</tissue>
    </source>
</reference>
<sequence>MTSSVPFHQGNDSTLCLVLVGMNGSGKSATGNTLLKRDSFTSRRSLIPTTQKTAWGKTIGRDILVIDTPPMILTDDTSKKNGLTSKEAAMEIDKYKEFANKEDTGDVTKKDPARQTVAYSPRSKLGTLLPEFPSVKDIKLPASVQEDKVSTFIMMHRTHCQRILDTVIRTNFDAVQSYLLHFWQGMPPHMLPILGSTPVINIVGVCDSILYKAISGVLMPSVLQALPDSLTQVIRKFAKQLDEWLRVALDDLPEALQNIKFDLARRFSQMLKRQTSLNHLCQASRTVIHSNDITSQMLEEWRTIDLSSISRQTLYTVDNVREDDHQVIVKLYTEFTHWLEDQSPIETYTDWLDSMVDRCVIKVYTGDDIILPNPIFTPVSISTGDNSLRNNASALSATSPTDSNASYQSPYSYNPLASTTPSSHDNMSSSRSTSSAGHLNMTNNHMVSLYSTLAEEVNPSVGFHYPSGYPSHGMSNQYSQSPHDSNAYRYGHYSSSVTQYSFNGRVNNMDQGIIGSTPTAVNGWSGDSS</sequence>
<evidence type="ECO:0000313" key="6">
    <source>
        <dbReference type="Proteomes" id="UP000694865"/>
    </source>
</evidence>
<dbReference type="SUPFAM" id="SSF52540">
    <property type="entry name" value="P-loop containing nucleoside triphosphate hydrolases"/>
    <property type="match status" value="1"/>
</dbReference>
<dbReference type="InterPro" id="IPR039779">
    <property type="entry name" value="RFX-like"/>
</dbReference>
<dbReference type="RefSeq" id="XP_006824573.1">
    <property type="nucleotide sequence ID" value="XM_006824510.1"/>
</dbReference>
<dbReference type="Pfam" id="PF25340">
    <property type="entry name" value="BCD_RFX"/>
    <property type="match status" value="1"/>
</dbReference>
<keyword evidence="6" id="KW-1185">Reference proteome</keyword>
<proteinExistence type="inferred from homology"/>
<dbReference type="InterPro" id="IPR057321">
    <property type="entry name" value="RFX1-4/6/8-like_BCD"/>
</dbReference>
<name>A0ABM0MX32_SACKO</name>
<feature type="non-terminal residue" evidence="7">
    <location>
        <position position="529"/>
    </location>
</feature>
<evidence type="ECO:0000256" key="3">
    <source>
        <dbReference type="SAM" id="MobiDB-lite"/>
    </source>
</evidence>
<evidence type="ECO:0000259" key="4">
    <source>
        <dbReference type="Pfam" id="PF04548"/>
    </source>
</evidence>